<dbReference type="PANTHER" id="PTHR43191:SF2">
    <property type="entry name" value="RRNA METHYLTRANSFERASE 3, MITOCHONDRIAL"/>
    <property type="match status" value="1"/>
</dbReference>
<keyword evidence="2" id="KW-0808">Transferase</keyword>
<dbReference type="AlphaFoldDB" id="G8QQZ4"/>
<reference evidence="4 5" key="1">
    <citation type="submission" date="2011-11" db="EMBL/GenBank/DDBJ databases">
        <title>Complete sequence of Spirochaeta sp. grapes.</title>
        <authorList>
            <consortium name="US DOE Joint Genome Institute"/>
            <person name="Lucas S."/>
            <person name="Han J."/>
            <person name="Lapidus A."/>
            <person name="Cheng J.-F."/>
            <person name="Goodwin L."/>
            <person name="Pitluck S."/>
            <person name="Peters L."/>
            <person name="Ovchinnikova G."/>
            <person name="Munk A.C."/>
            <person name="Detter J.C."/>
            <person name="Han C."/>
            <person name="Tapia R."/>
            <person name="Land M."/>
            <person name="Hauser L."/>
            <person name="Kyrpides N."/>
            <person name="Ivanova N."/>
            <person name="Pagani I."/>
            <person name="Ritalahtilisa K."/>
            <person name="Loeffler F."/>
            <person name="Woyke T."/>
        </authorList>
    </citation>
    <scope>NUCLEOTIDE SEQUENCE [LARGE SCALE GENOMIC DNA]</scope>
    <source>
        <strain evidence="5">ATCC BAA-1885 / DSM 22778 / Grapes</strain>
    </source>
</reference>
<dbReference type="STRING" id="158190.SpiGrapes_2055"/>
<dbReference type="HOGENOM" id="CLU_1049463_0_0_12"/>
<evidence type="ECO:0000256" key="2">
    <source>
        <dbReference type="ARBA" id="ARBA00022679"/>
    </source>
</evidence>
<dbReference type="InterPro" id="IPR051259">
    <property type="entry name" value="rRNA_Methyltransferase"/>
</dbReference>
<feature type="domain" description="tRNA/rRNA methyltransferase SpoU type" evidence="3">
    <location>
        <begin position="122"/>
        <end position="262"/>
    </location>
</feature>
<dbReference type="PANTHER" id="PTHR43191">
    <property type="entry name" value="RRNA METHYLTRANSFERASE 3"/>
    <property type="match status" value="1"/>
</dbReference>
<dbReference type="InterPro" id="IPR029028">
    <property type="entry name" value="Alpha/beta_knot_MTases"/>
</dbReference>
<evidence type="ECO:0000313" key="4">
    <source>
        <dbReference type="EMBL" id="AEV29842.1"/>
    </source>
</evidence>
<accession>G8QQZ4</accession>
<dbReference type="GO" id="GO:0008173">
    <property type="term" value="F:RNA methyltransferase activity"/>
    <property type="evidence" value="ECO:0007669"/>
    <property type="project" value="InterPro"/>
</dbReference>
<protein>
    <submittedName>
        <fullName evidence="4">rRNA methylase</fullName>
    </submittedName>
</protein>
<dbReference type="InterPro" id="IPR001537">
    <property type="entry name" value="SpoU_MeTrfase"/>
</dbReference>
<evidence type="ECO:0000256" key="1">
    <source>
        <dbReference type="ARBA" id="ARBA00022603"/>
    </source>
</evidence>
<dbReference type="RefSeq" id="WP_014270683.1">
    <property type="nucleotide sequence ID" value="NC_016633.1"/>
</dbReference>
<dbReference type="eggNOG" id="COG0566">
    <property type="taxonomic scope" value="Bacteria"/>
</dbReference>
<gene>
    <name evidence="4" type="ordered locus">SpiGrapes_2055</name>
</gene>
<dbReference type="KEGG" id="sgp:SpiGrapes_2055"/>
<dbReference type="SUPFAM" id="SSF75217">
    <property type="entry name" value="alpha/beta knot"/>
    <property type="match status" value="1"/>
</dbReference>
<keyword evidence="1 4" id="KW-0489">Methyltransferase</keyword>
<organism evidence="4 5">
    <name type="scientific">Sphaerochaeta pleomorpha (strain ATCC BAA-1885 / DSM 22778 / Grapes)</name>
    <dbReference type="NCBI Taxonomy" id="158190"/>
    <lineage>
        <taxon>Bacteria</taxon>
        <taxon>Pseudomonadati</taxon>
        <taxon>Spirochaetota</taxon>
        <taxon>Spirochaetia</taxon>
        <taxon>Spirochaetales</taxon>
        <taxon>Sphaerochaetaceae</taxon>
        <taxon>Sphaerochaeta</taxon>
    </lineage>
</organism>
<dbReference type="InterPro" id="IPR029026">
    <property type="entry name" value="tRNA_m1G_MTases_N"/>
</dbReference>
<dbReference type="CDD" id="cd18082">
    <property type="entry name" value="SpoU-like_family"/>
    <property type="match status" value="1"/>
</dbReference>
<evidence type="ECO:0000313" key="5">
    <source>
        <dbReference type="Proteomes" id="UP000005632"/>
    </source>
</evidence>
<proteinExistence type="predicted"/>
<dbReference type="Gene3D" id="3.40.1280.10">
    <property type="match status" value="1"/>
</dbReference>
<dbReference type="GO" id="GO:0006396">
    <property type="term" value="P:RNA processing"/>
    <property type="evidence" value="ECO:0007669"/>
    <property type="project" value="InterPro"/>
</dbReference>
<dbReference type="Pfam" id="PF00588">
    <property type="entry name" value="SpoU_methylase"/>
    <property type="match status" value="1"/>
</dbReference>
<dbReference type="OrthoDB" id="9794400at2"/>
<name>G8QQZ4_SPHPG</name>
<dbReference type="GO" id="GO:0003723">
    <property type="term" value="F:RNA binding"/>
    <property type="evidence" value="ECO:0007669"/>
    <property type="project" value="InterPro"/>
</dbReference>
<dbReference type="EMBL" id="CP003155">
    <property type="protein sequence ID" value="AEV29842.1"/>
    <property type="molecule type" value="Genomic_DNA"/>
</dbReference>
<evidence type="ECO:0000259" key="3">
    <source>
        <dbReference type="Pfam" id="PF00588"/>
    </source>
</evidence>
<sequence>MITITKLKSLKNRTCVRKTALLFHEQALLATQGEKPDTAYLASLLSLFQENQFKQVLSPGQESKLEELAKKIAPAQGEALAFACEDIHQFLLSVLGSEPSDWDFIQKDGELDSSHRTILPHILILDRLRSPFNVGSVFRTADSFGIEEIWLVEGTADINHPRCQRTARGCTQTIPYRIMDEKLVVSELERLNLPSFALELGGCDLASFCFPERGAVVIGSEELGVSPELLSFCDRSLGRVSIPLSGTKGSLNVSVATGIMLFQWFSR</sequence>
<keyword evidence="5" id="KW-1185">Reference proteome</keyword>
<dbReference type="GO" id="GO:0032259">
    <property type="term" value="P:methylation"/>
    <property type="evidence" value="ECO:0007669"/>
    <property type="project" value="UniProtKB-KW"/>
</dbReference>
<dbReference type="Proteomes" id="UP000005632">
    <property type="component" value="Chromosome"/>
</dbReference>